<evidence type="ECO:0000313" key="13">
    <source>
        <dbReference type="EMBL" id="CAA0838763.1"/>
    </source>
</evidence>
<dbReference type="GO" id="GO:0005634">
    <property type="term" value="C:nucleus"/>
    <property type="evidence" value="ECO:0007669"/>
    <property type="project" value="UniProtKB-SubCell"/>
</dbReference>
<dbReference type="Pfam" id="PF01388">
    <property type="entry name" value="ARID"/>
    <property type="match status" value="1"/>
</dbReference>
<organism evidence="13 14">
    <name type="scientific">Striga hermonthica</name>
    <name type="common">Purple witchweed</name>
    <name type="synonym">Buchnera hermonthica</name>
    <dbReference type="NCBI Taxonomy" id="68872"/>
    <lineage>
        <taxon>Eukaryota</taxon>
        <taxon>Viridiplantae</taxon>
        <taxon>Streptophyta</taxon>
        <taxon>Embryophyta</taxon>
        <taxon>Tracheophyta</taxon>
        <taxon>Spermatophyta</taxon>
        <taxon>Magnoliopsida</taxon>
        <taxon>eudicotyledons</taxon>
        <taxon>Gunneridae</taxon>
        <taxon>Pentapetalae</taxon>
        <taxon>asterids</taxon>
        <taxon>lamiids</taxon>
        <taxon>Lamiales</taxon>
        <taxon>Orobanchaceae</taxon>
        <taxon>Buchnereae</taxon>
        <taxon>Striga</taxon>
    </lineage>
</organism>
<dbReference type="SMART" id="SM00501">
    <property type="entry name" value="BRIGHT"/>
    <property type="match status" value="1"/>
</dbReference>
<keyword evidence="3" id="KW-0677">Repeat</keyword>
<name>A0A9N7RRN4_STRHE</name>
<evidence type="ECO:0000256" key="3">
    <source>
        <dbReference type="ARBA" id="ARBA00022737"/>
    </source>
</evidence>
<dbReference type="SMART" id="SM00558">
    <property type="entry name" value="JmjC"/>
    <property type="match status" value="1"/>
</dbReference>
<evidence type="ECO:0000313" key="14">
    <source>
        <dbReference type="Proteomes" id="UP001153555"/>
    </source>
</evidence>
<dbReference type="PROSITE" id="PS01359">
    <property type="entry name" value="ZF_PHD_1"/>
    <property type="match status" value="2"/>
</dbReference>
<feature type="domain" description="JmjC" evidence="12">
    <location>
        <begin position="388"/>
        <end position="554"/>
    </location>
</feature>
<evidence type="ECO:0000256" key="1">
    <source>
        <dbReference type="ARBA" id="ARBA00004123"/>
    </source>
</evidence>
<proteinExistence type="predicted"/>
<evidence type="ECO:0000256" key="4">
    <source>
        <dbReference type="ARBA" id="ARBA00022771"/>
    </source>
</evidence>
<dbReference type="EMBL" id="CACSLK010031421">
    <property type="protein sequence ID" value="CAA0838763.1"/>
    <property type="molecule type" value="Genomic_DNA"/>
</dbReference>
<dbReference type="SUPFAM" id="SSF57903">
    <property type="entry name" value="FYVE/PHD zinc finger"/>
    <property type="match status" value="2"/>
</dbReference>
<feature type="domain" description="JmjN" evidence="11">
    <location>
        <begin position="35"/>
        <end position="76"/>
    </location>
</feature>
<accession>A0A9N7RRN4</accession>
<dbReference type="SUPFAM" id="SSF46774">
    <property type="entry name" value="ARID-like"/>
    <property type="match status" value="1"/>
</dbReference>
<dbReference type="GO" id="GO:0008270">
    <property type="term" value="F:zinc ion binding"/>
    <property type="evidence" value="ECO:0007669"/>
    <property type="project" value="UniProtKB-KW"/>
</dbReference>
<dbReference type="PROSITE" id="PS50016">
    <property type="entry name" value="ZF_PHD_2"/>
    <property type="match status" value="1"/>
</dbReference>
<evidence type="ECO:0000256" key="6">
    <source>
        <dbReference type="ARBA" id="ARBA00023242"/>
    </source>
</evidence>
<dbReference type="PROSITE" id="PS51184">
    <property type="entry name" value="JMJC"/>
    <property type="match status" value="1"/>
</dbReference>
<evidence type="ECO:0000259" key="10">
    <source>
        <dbReference type="PROSITE" id="PS51011"/>
    </source>
</evidence>
<dbReference type="Pfam" id="PF02375">
    <property type="entry name" value="JmjN"/>
    <property type="match status" value="1"/>
</dbReference>
<dbReference type="SMART" id="SM00249">
    <property type="entry name" value="PHD"/>
    <property type="match status" value="2"/>
</dbReference>
<dbReference type="Pfam" id="PF00628">
    <property type="entry name" value="PHD"/>
    <property type="match status" value="2"/>
</dbReference>
<dbReference type="GO" id="GO:0000785">
    <property type="term" value="C:chromatin"/>
    <property type="evidence" value="ECO:0007669"/>
    <property type="project" value="TreeGrafter"/>
</dbReference>
<dbReference type="InterPro" id="IPR002219">
    <property type="entry name" value="PKC_DAG/PE"/>
</dbReference>
<dbReference type="PROSITE" id="PS00479">
    <property type="entry name" value="ZF_DAG_PE_1"/>
    <property type="match status" value="1"/>
</dbReference>
<evidence type="ECO:0000256" key="5">
    <source>
        <dbReference type="ARBA" id="ARBA00022833"/>
    </source>
</evidence>
<dbReference type="Gene3D" id="3.30.40.10">
    <property type="entry name" value="Zinc/RING finger domain, C3HC4 (zinc finger)"/>
    <property type="match status" value="1"/>
</dbReference>
<dbReference type="InterPro" id="IPR001965">
    <property type="entry name" value="Znf_PHD"/>
</dbReference>
<dbReference type="InterPro" id="IPR003349">
    <property type="entry name" value="JmjN"/>
</dbReference>
<feature type="region of interest" description="Disordered" evidence="8">
    <location>
        <begin position="1"/>
        <end position="26"/>
    </location>
</feature>
<dbReference type="SMART" id="SM00545">
    <property type="entry name" value="JmjN"/>
    <property type="match status" value="1"/>
</dbReference>
<dbReference type="PROSITE" id="PS51011">
    <property type="entry name" value="ARID"/>
    <property type="match status" value="1"/>
</dbReference>
<dbReference type="GO" id="GO:0032452">
    <property type="term" value="F:histone demethylase activity"/>
    <property type="evidence" value="ECO:0007669"/>
    <property type="project" value="TreeGrafter"/>
</dbReference>
<reference evidence="13" key="1">
    <citation type="submission" date="2019-12" db="EMBL/GenBank/DDBJ databases">
        <authorList>
            <person name="Scholes J."/>
        </authorList>
    </citation>
    <scope>NUCLEOTIDE SEQUENCE</scope>
</reference>
<feature type="domain" description="ARID" evidence="10">
    <location>
        <begin position="102"/>
        <end position="196"/>
    </location>
</feature>
<dbReference type="GO" id="GO:0010468">
    <property type="term" value="P:regulation of gene expression"/>
    <property type="evidence" value="ECO:0007669"/>
    <property type="project" value="TreeGrafter"/>
</dbReference>
<dbReference type="InterPro" id="IPR003347">
    <property type="entry name" value="JmjC_dom"/>
</dbReference>
<dbReference type="FunFam" id="2.60.120.650:FF:000042">
    <property type="entry name" value="Transcription factor jumonji (JmjC) domain-containing protein"/>
    <property type="match status" value="1"/>
</dbReference>
<dbReference type="CDD" id="cd16100">
    <property type="entry name" value="ARID"/>
    <property type="match status" value="1"/>
</dbReference>
<keyword evidence="4 7" id="KW-0863">Zinc-finger</keyword>
<keyword evidence="6" id="KW-0539">Nucleus</keyword>
<keyword evidence="14" id="KW-1185">Reference proteome</keyword>
<evidence type="ECO:0000256" key="2">
    <source>
        <dbReference type="ARBA" id="ARBA00022723"/>
    </source>
</evidence>
<dbReference type="PANTHER" id="PTHR10694:SF133">
    <property type="entry name" value="LYSINE-SPECIFIC DEMETHYLASE JMJ17"/>
    <property type="match status" value="1"/>
</dbReference>
<gene>
    <name evidence="13" type="ORF">SHERM_05339</name>
</gene>
<comment type="caution">
    <text evidence="13">The sequence shown here is derived from an EMBL/GenBank/DDBJ whole genome shotgun (WGS) entry which is preliminary data.</text>
</comment>
<dbReference type="Proteomes" id="UP001153555">
    <property type="component" value="Unassembled WGS sequence"/>
</dbReference>
<feature type="domain" description="PHD-type" evidence="9">
    <location>
        <begin position="248"/>
        <end position="298"/>
    </location>
</feature>
<evidence type="ECO:0000256" key="8">
    <source>
        <dbReference type="SAM" id="MobiDB-lite"/>
    </source>
</evidence>
<dbReference type="SMART" id="SM01014">
    <property type="entry name" value="ARID"/>
    <property type="match status" value="1"/>
</dbReference>
<keyword evidence="2" id="KW-0479">Metal-binding</keyword>
<dbReference type="InterPro" id="IPR019786">
    <property type="entry name" value="Zinc_finger_PHD-type_CS"/>
</dbReference>
<protein>
    <submittedName>
        <fullName evidence="13">Transcription factor jumonji (JmjC) domain-containing protein</fullName>
    </submittedName>
</protein>
<dbReference type="InterPro" id="IPR013637">
    <property type="entry name" value="Lys_sp_deMease-like_dom"/>
</dbReference>
<keyword evidence="5" id="KW-0862">Zinc</keyword>
<dbReference type="InterPro" id="IPR004198">
    <property type="entry name" value="Znf_C5HC2"/>
</dbReference>
<dbReference type="Pfam" id="PF02928">
    <property type="entry name" value="zf-C5HC2"/>
    <property type="match status" value="1"/>
</dbReference>
<dbReference type="InterPro" id="IPR011011">
    <property type="entry name" value="Znf_FYVE_PHD"/>
</dbReference>
<evidence type="ECO:0000259" key="9">
    <source>
        <dbReference type="PROSITE" id="PS50016"/>
    </source>
</evidence>
<dbReference type="InterPro" id="IPR013083">
    <property type="entry name" value="Znf_RING/FYVE/PHD"/>
</dbReference>
<dbReference type="InterPro" id="IPR036431">
    <property type="entry name" value="ARID_dom_sf"/>
</dbReference>
<evidence type="ECO:0000256" key="7">
    <source>
        <dbReference type="PROSITE-ProRule" id="PRU00146"/>
    </source>
</evidence>
<dbReference type="InterPro" id="IPR001606">
    <property type="entry name" value="ARID_dom"/>
</dbReference>
<evidence type="ECO:0000259" key="11">
    <source>
        <dbReference type="PROSITE" id="PS51183"/>
    </source>
</evidence>
<dbReference type="Pfam" id="PF08429">
    <property type="entry name" value="PLU-1"/>
    <property type="match status" value="1"/>
</dbReference>
<dbReference type="SUPFAM" id="SSF51197">
    <property type="entry name" value="Clavaminate synthase-like"/>
    <property type="match status" value="1"/>
</dbReference>
<dbReference type="Pfam" id="PF02373">
    <property type="entry name" value="JmjC"/>
    <property type="match status" value="1"/>
</dbReference>
<dbReference type="PANTHER" id="PTHR10694">
    <property type="entry name" value="LYSINE-SPECIFIC DEMETHYLASE"/>
    <property type="match status" value="1"/>
</dbReference>
<comment type="subcellular location">
    <subcellularLocation>
        <location evidence="1">Nucleus</location>
    </subcellularLocation>
</comment>
<dbReference type="InterPro" id="IPR019787">
    <property type="entry name" value="Znf_PHD-finger"/>
</dbReference>
<evidence type="ECO:0000259" key="12">
    <source>
        <dbReference type="PROSITE" id="PS51184"/>
    </source>
</evidence>
<dbReference type="GO" id="GO:0003677">
    <property type="term" value="F:DNA binding"/>
    <property type="evidence" value="ECO:0007669"/>
    <property type="project" value="InterPro"/>
</dbReference>
<dbReference type="CDD" id="cd15543">
    <property type="entry name" value="PHD_RSF1"/>
    <property type="match status" value="1"/>
</dbReference>
<sequence>MMGRGKTRKVEKGALGTSPDGDLSIDCGPRNVPAGPVYYPSEEEFKDPLEYIYKIRPEAEPYGICKIVPPGSWKPPFALDVDSFKFPTKSQAIHQLQARCAPCDPKTFRLEYNRFLEEECGRKAKKRVVFEGEDLDLCKLFNVVKRFGGYNSVVKKKKWAEVFRFIRPGKKISECSRHVLSQLYCEHLSDYEDYCCRLNQEKGKDCKLDTSGGKKCEPEVEVPSVKRRRKNKEGERVEVHKVEEQQVDQICEQCRSGLHGEVMLLCDRCNKGWHIYCLSPPLKCIPPGNWYCLECLNSEKESFGFVPGKQYSVEAFRRVADRVKKKWFGSSAASWEQMEKKFWEIVEGSAGEVEVMYGSDLDTSVYGSGFPREGDQRLASVEADVWKEYCSSPWNLNNLPRLLGSMLRAVHQNIAGVMVPWLYIGMLFSSFCWHFEDHCFYSMNYLHWGEPKYWYSVPGNEADAFEKVMRSSLPDLFEAQPDLLFQLVTMLNPSVLQEKGVPVYSIIQEPGNFVITFPHSYHGGFNLGLNCAEAVNFAPADWLPHGGFGAELYRHYRKVPVLSHEELLCVVAKTELNRRVSSYLKKELLRIYNNEKTWREQLWRCGIIRSSPMIPRAKPEYVGTEEDPMCVICRQLLYLSAVSCSCRPSTYACLEHWEHLCECKPNKLRLLYRHTLAELTDLLLKADSHCSVEDLGNTQNDTSSRKAVALTKKVKSGRVTYLQLAEDWILRSCKVLEQPYSRSAYASLIEEAEQFLWAGAEIDLVREMQNRLIQARNWAKAVRRCLSKIKFWSSNKNRDMDRVPMDDVNELLGLSPAPCKELGLLLLKDYQEEANELIQEINSALETCSRYSVVDLEILYAKTVDSPIHVKESEKLRLKLSTVKVWLGNAKKCIFQKDPSSVEVDMLYKLESEISELQFQLPEAVLLSDLTRQVKICQSRCIEILGDLVSLKEVKLFLSEWENFPVKVPELELLKKYYNDTVSWMSRVDRVLMNVHEREDQEKVVDELTCILKDESLLKIQVNELPRVELELQKAHCRVKAFKGLNTKMSMDFTQQLMLEAAKLQIEKEEIFADISQRHAAAICWDGKAKHVLAIRARMSDFEDLLRASEHIGIIPSSLLDVELAVSTAKSWLTKAKPFLYRDSYNFAASDSCLEVDVLKELVLQSEELNVHFEEYLLLQELLKKCVDWEHDARTLLQNVECLWKTDITDEVTTGSIITRLECQVLSMETAIKSGISLGVRLNMIQKLEDSCSTFKWGITALSFCTTVPTCQEVEAMLDAAASLPVIDKSVTLWTALIDGLTWLKSSLEILVPCNRQCFQVRSVEEVLVLSKKICISFPIITGRLRDAVEDHKLWLEKVNLFSALDSVDRSYDILMQLKDHGSSKAFNCLELEKVLCEYEKIKKWAQRCADIIKPPSAEEDSLPSALVELKNTLERSFEVYGNYEGRESRNLCKCCSSASEDQELLSCSICKDRQVLLGLAMDIPSEDYFTQKLTETKNTVIQWAETAKKVSVDGGMLGLDKVFELISEGESLPVSCAKELKLLRDRSMLYCICRRPYDRRPMIACDKCDEWYHFDCVKISSAPKFYICPACDPHQTTFSSKPNLLERLNGSKLEEPQTPSRCSELKTISQKSKKMLSVSSSERLLWRNKKPFRRAARKRAELQSLSPFYLVHDKS</sequence>
<dbReference type="Gene3D" id="2.60.120.650">
    <property type="entry name" value="Cupin"/>
    <property type="match status" value="2"/>
</dbReference>
<dbReference type="OrthoDB" id="1678912at2759"/>
<dbReference type="PROSITE" id="PS51183">
    <property type="entry name" value="JMJN"/>
    <property type="match status" value="1"/>
</dbReference>